<evidence type="ECO:0000313" key="2">
    <source>
        <dbReference type="EMBL" id="MEU6825444.1"/>
    </source>
</evidence>
<feature type="coiled-coil region" evidence="1">
    <location>
        <begin position="347"/>
        <end position="395"/>
    </location>
</feature>
<reference evidence="2 3" key="1">
    <citation type="submission" date="2024-06" db="EMBL/GenBank/DDBJ databases">
        <title>The Natural Products Discovery Center: Release of the First 8490 Sequenced Strains for Exploring Actinobacteria Biosynthetic Diversity.</title>
        <authorList>
            <person name="Kalkreuter E."/>
            <person name="Kautsar S.A."/>
            <person name="Yang D."/>
            <person name="Bader C.D."/>
            <person name="Teijaro C.N."/>
            <person name="Fluegel L."/>
            <person name="Davis C.M."/>
            <person name="Simpson J.R."/>
            <person name="Lauterbach L."/>
            <person name="Steele A.D."/>
            <person name="Gui C."/>
            <person name="Meng S."/>
            <person name="Li G."/>
            <person name="Viehrig K."/>
            <person name="Ye F."/>
            <person name="Su P."/>
            <person name="Kiefer A.F."/>
            <person name="Nichols A."/>
            <person name="Cepeda A.J."/>
            <person name="Yan W."/>
            <person name="Fan B."/>
            <person name="Jiang Y."/>
            <person name="Adhikari A."/>
            <person name="Zheng C.-J."/>
            <person name="Schuster L."/>
            <person name="Cowan T.M."/>
            <person name="Smanski M.J."/>
            <person name="Chevrette M.G."/>
            <person name="De Carvalho L.P.S."/>
            <person name="Shen B."/>
        </authorList>
    </citation>
    <scope>NUCLEOTIDE SEQUENCE [LARGE SCALE GENOMIC DNA]</scope>
    <source>
        <strain evidence="2 3">NPDC046838</strain>
    </source>
</reference>
<organism evidence="2 3">
    <name type="scientific">Streptomyces atriruber</name>
    <dbReference type="NCBI Taxonomy" id="545121"/>
    <lineage>
        <taxon>Bacteria</taxon>
        <taxon>Bacillati</taxon>
        <taxon>Actinomycetota</taxon>
        <taxon>Actinomycetes</taxon>
        <taxon>Kitasatosporales</taxon>
        <taxon>Streptomycetaceae</taxon>
        <taxon>Streptomyces</taxon>
    </lineage>
</organism>
<protein>
    <submittedName>
        <fullName evidence="2">Uncharacterized protein</fullName>
    </submittedName>
</protein>
<comment type="caution">
    <text evidence="2">The sequence shown here is derived from an EMBL/GenBank/DDBJ whole genome shotgun (WGS) entry which is preliminary data.</text>
</comment>
<name>A0ABV3BWR0_9ACTN</name>
<keyword evidence="1" id="KW-0175">Coiled coil</keyword>
<keyword evidence="3" id="KW-1185">Reference proteome</keyword>
<gene>
    <name evidence="2" type="ORF">ABZ921_32915</name>
</gene>
<evidence type="ECO:0000313" key="3">
    <source>
        <dbReference type="Proteomes" id="UP001551176"/>
    </source>
</evidence>
<sequence length="615" mass="66188">MIDGDGMPGTLVFLKEEFQIDGVWGGIDLDASLRQLRAGIGSGGSTVSEAAFAALGATTVELSPVIVEQCEAVRTVVQTDTGVWTATLDVTSREVTFLNEDTGQVETRAARPEAGEEPAGSFSLELMGIPAVETPRGNVTIESVLVLLYLQQHQAGRELFGSVNAQDLQVTFEVCFGVLDEDAARLKAEAKAARSKETRTKTALRKAIEQRQEYGLPTPFDLDMQQETYAKTADRWVAERLQLAGAIDHHRGVLMLREKEAAAGRKAVTDAGAAADRAQRALAPVYERRALARRAQAEAEVAARGRTHCPDCEQLLRGLSGVGPLCPLCRQPDPGLPARQAARDEQLRKAKAASVAAEKDLGDLQQAAQKGVEARRKAEGESERLAGRVEAYRAKEITPREKALAQAAAAEAEACARLAEVKDRRKELVRIGELEKLASSLSKRADEAAKDWAAAEGDSQGHRQQTAKWLSQIFADLVIPMAPDKIRTAVIEPKTFAPKINNRSMKQLARSAGLVSLAHTAYHLMCLEAARTMPLVRLPATQWLDAPFDGLGAGPEGERLVNAALKVCAATAGDNAQIILTTPQVLPASTAGLLVTEHESTRPLIPHARPESEES</sequence>
<dbReference type="EMBL" id="JBEYXV010000020">
    <property type="protein sequence ID" value="MEU6825444.1"/>
    <property type="molecule type" value="Genomic_DNA"/>
</dbReference>
<evidence type="ECO:0000256" key="1">
    <source>
        <dbReference type="SAM" id="Coils"/>
    </source>
</evidence>
<proteinExistence type="predicted"/>
<accession>A0ABV3BWR0</accession>
<dbReference type="Proteomes" id="UP001551176">
    <property type="component" value="Unassembled WGS sequence"/>
</dbReference>
<dbReference type="RefSeq" id="WP_359355891.1">
    <property type="nucleotide sequence ID" value="NZ_JBEYXV010000020.1"/>
</dbReference>